<evidence type="ECO:0000256" key="3">
    <source>
        <dbReference type="SAM" id="SignalP"/>
    </source>
</evidence>
<dbReference type="AlphaFoldDB" id="A0A916TS74"/>
<name>A0A916TS74_9SPHN</name>
<accession>A0A916TS74</accession>
<dbReference type="Pfam" id="PF22666">
    <property type="entry name" value="Glyco_hydro_2_N2"/>
    <property type="match status" value="1"/>
</dbReference>
<feature type="domain" description="Beta-mannosidase-like galactose-binding" evidence="4">
    <location>
        <begin position="1033"/>
        <end position="1109"/>
    </location>
</feature>
<keyword evidence="1 3" id="KW-0732">Signal</keyword>
<dbReference type="InterPro" id="IPR008979">
    <property type="entry name" value="Galactose-bd-like_sf"/>
</dbReference>
<evidence type="ECO:0000256" key="2">
    <source>
        <dbReference type="ARBA" id="ARBA00022801"/>
    </source>
</evidence>
<evidence type="ECO:0000256" key="1">
    <source>
        <dbReference type="ARBA" id="ARBA00022729"/>
    </source>
</evidence>
<feature type="chain" id="PRO_5036965042" description="Beta-mannosidase-like galactose-binding domain-containing protein" evidence="3">
    <location>
        <begin position="30"/>
        <end position="1146"/>
    </location>
</feature>
<comment type="caution">
    <text evidence="5">The sequence shown here is derived from an EMBL/GenBank/DDBJ whole genome shotgun (WGS) entry which is preliminary data.</text>
</comment>
<feature type="signal peptide" evidence="3">
    <location>
        <begin position="1"/>
        <end position="29"/>
    </location>
</feature>
<keyword evidence="6" id="KW-1185">Reference proteome</keyword>
<evidence type="ECO:0000313" key="5">
    <source>
        <dbReference type="EMBL" id="GGC01162.1"/>
    </source>
</evidence>
<dbReference type="Pfam" id="PF17132">
    <property type="entry name" value="Glyco_hydro_106"/>
    <property type="match status" value="1"/>
</dbReference>
<dbReference type="NCBIfam" id="NF045579">
    <property type="entry name" value="rhamnoside_JR"/>
    <property type="match status" value="1"/>
</dbReference>
<reference evidence="5" key="2">
    <citation type="submission" date="2020-09" db="EMBL/GenBank/DDBJ databases">
        <authorList>
            <person name="Sun Q."/>
            <person name="Zhou Y."/>
        </authorList>
    </citation>
    <scope>NUCLEOTIDE SEQUENCE</scope>
    <source>
        <strain evidence="5">CGMCC 1.15095</strain>
    </source>
</reference>
<organism evidence="5 6">
    <name type="scientific">Novosphingobium endophyticum</name>
    <dbReference type="NCBI Taxonomy" id="1955250"/>
    <lineage>
        <taxon>Bacteria</taxon>
        <taxon>Pseudomonadati</taxon>
        <taxon>Pseudomonadota</taxon>
        <taxon>Alphaproteobacteria</taxon>
        <taxon>Sphingomonadales</taxon>
        <taxon>Sphingomonadaceae</taxon>
        <taxon>Novosphingobium</taxon>
    </lineage>
</organism>
<evidence type="ECO:0000259" key="4">
    <source>
        <dbReference type="Pfam" id="PF22666"/>
    </source>
</evidence>
<dbReference type="Gene3D" id="2.60.120.260">
    <property type="entry name" value="Galactose-binding domain-like"/>
    <property type="match status" value="1"/>
</dbReference>
<dbReference type="PANTHER" id="PTHR43817">
    <property type="entry name" value="GLYCOSYL HYDROLASE"/>
    <property type="match status" value="1"/>
</dbReference>
<dbReference type="SUPFAM" id="SSF49785">
    <property type="entry name" value="Galactose-binding domain-like"/>
    <property type="match status" value="1"/>
</dbReference>
<proteinExistence type="predicted"/>
<dbReference type="EMBL" id="BMHK01000011">
    <property type="protein sequence ID" value="GGC01162.1"/>
    <property type="molecule type" value="Genomic_DNA"/>
</dbReference>
<keyword evidence="2" id="KW-0378">Hydrolase</keyword>
<gene>
    <name evidence="5" type="ORF">GCM10011494_19680</name>
</gene>
<dbReference type="GO" id="GO:0004553">
    <property type="term" value="F:hydrolase activity, hydrolyzing O-glycosyl compounds"/>
    <property type="evidence" value="ECO:0007669"/>
    <property type="project" value="UniProtKB-ARBA"/>
</dbReference>
<evidence type="ECO:0000313" key="6">
    <source>
        <dbReference type="Proteomes" id="UP000608154"/>
    </source>
</evidence>
<dbReference type="InterPro" id="IPR054593">
    <property type="entry name" value="Beta-mannosidase-like_N2"/>
</dbReference>
<protein>
    <recommendedName>
        <fullName evidence="4">Beta-mannosidase-like galactose-binding domain-containing protein</fullName>
    </recommendedName>
</protein>
<dbReference type="Proteomes" id="UP000608154">
    <property type="component" value="Unassembled WGS sequence"/>
</dbReference>
<sequence>MGENGSMAIRKFRTLLCLATAIGALPALAQDKQKQADAIGAAAPKSTPSLEEAFRDPPSSARPRVWWHWMNGNVTKDGIAKDLAWMKRVGIGGLQNFDANLMTPKIVDRRLVYMTPEWKDAFRYAVSEADRLGLELAIASSPGWSETGGPWVAPEDGLKKLVWSETELTGGKRFSGKLPLPPRTVGPYQDLPLAPSVAEMISGTSAKKPVPQFYKEVAVLAVPQMETSAAIPRVRLGDGAAIDAGALGDGAFTTGIDVPHGSRDNPTAIVLTYDRPQTIRSALLSMPGTRLMFGGPSVAPVLEASDDGRTWRKVADVPIELVPTSISFAPVTARIFRLVVMPQVPSVPDLGTAAPGVAFAMGAVAAGGGNKPFRVAELRLSSEPAIDQFQAKAGYAIALDYYSLGERGDGAKGPDAAQVIDLTGRMRADGTLDWTPPKGKWRVLRMGYSLVGTTNHPAPPEATGLEVDKFDGVAVRRYMEHYIGMYRDAAGANMVGERGVRAILTDSIEVGAANWTPKMIEQFTKLRGYDPTPWLPALTGTLIGSREDSDRFLYDYRRTLADLMASEHYGTVAEVAHENDLKVYGEALEDHRPSLGDDMTMRKAADVPMAAMWTHSREKGPKPTYLTDIKGAASVAHLYGQNLVAAESMTAAMSPWAFAPKDLKRIIDLEFVNGVNRPVIHTSVHVPTDDRKPGLSLFIFGQYFNRNETWAEMAKPWVDYIARTSLLLQEGRNVADVAYFYGEEAPLTGLYGDKPVADAPVSYAYDFLSYDALVNLLTNDGSDVVTPSGARYRAIYLGGSSQRMTLAALKKFATLVEGGATVIGKAPVTTPSLAGQAVGEGAEWSTLVAKLWPGSDDVKIGKGRVIASDNVEPALGRIGVAPDFTFTGAGADVRIPFVHRRDDRGDIYYLTSPQTNGQDIEARFRVTGKQPELWHPETGESEPVSYRIENGETVVPLSLQPDDAVFVVFRNDARATSLTVKNPALKSRATIAGPWTVAFQEGRGAPAKATFDTLKPLNDSGTEGIKYFSGIATYTQSFSTPKVWKPGQPLWLDLGEVHDVAQVIVNGEDVRTVWHAPYRLDISSAVKPGSNTLVVRVANKWVNRLTGDAQPGASKVTWTALPTYRADAPLQPSGLIGPVTLLTQEK</sequence>
<dbReference type="PANTHER" id="PTHR43817:SF1">
    <property type="entry name" value="HYDROLASE, FAMILY 43, PUTATIVE (AFU_ORTHOLOGUE AFUA_3G01660)-RELATED"/>
    <property type="match status" value="1"/>
</dbReference>
<reference evidence="5" key="1">
    <citation type="journal article" date="2014" name="Int. J. Syst. Evol. Microbiol.">
        <title>Complete genome sequence of Corynebacterium casei LMG S-19264T (=DSM 44701T), isolated from a smear-ripened cheese.</title>
        <authorList>
            <consortium name="US DOE Joint Genome Institute (JGI-PGF)"/>
            <person name="Walter F."/>
            <person name="Albersmeier A."/>
            <person name="Kalinowski J."/>
            <person name="Ruckert C."/>
        </authorList>
    </citation>
    <scope>NUCLEOTIDE SEQUENCE</scope>
    <source>
        <strain evidence="5">CGMCC 1.15095</strain>
    </source>
</reference>